<feature type="signal peptide" evidence="1">
    <location>
        <begin position="1"/>
        <end position="19"/>
    </location>
</feature>
<reference evidence="4" key="1">
    <citation type="journal article" date="2019" name="Int. J. Syst. Evol. Microbiol.">
        <title>The Global Catalogue of Microorganisms (GCM) 10K type strain sequencing project: providing services to taxonomists for standard genome sequencing and annotation.</title>
        <authorList>
            <consortium name="The Broad Institute Genomics Platform"/>
            <consortium name="The Broad Institute Genome Sequencing Center for Infectious Disease"/>
            <person name="Wu L."/>
            <person name="Ma J."/>
        </authorList>
    </citation>
    <scope>NUCLEOTIDE SEQUENCE [LARGE SCALE GENOMIC DNA]</scope>
    <source>
        <strain evidence="4">JCM 14370</strain>
    </source>
</reference>
<dbReference type="PROSITE" id="PS50093">
    <property type="entry name" value="PKD"/>
    <property type="match status" value="1"/>
</dbReference>
<protein>
    <recommendedName>
        <fullName evidence="2">PKD domain-containing protein</fullName>
    </recommendedName>
</protein>
<dbReference type="InterPro" id="IPR022409">
    <property type="entry name" value="PKD/Chitinase_dom"/>
</dbReference>
<dbReference type="SMART" id="SM00089">
    <property type="entry name" value="PKD"/>
    <property type="match status" value="1"/>
</dbReference>
<dbReference type="InterPro" id="IPR014044">
    <property type="entry name" value="CAP_dom"/>
</dbReference>
<evidence type="ECO:0000259" key="2">
    <source>
        <dbReference type="PROSITE" id="PS50093"/>
    </source>
</evidence>
<keyword evidence="1" id="KW-0732">Signal</keyword>
<comment type="caution">
    <text evidence="3">The sequence shown here is derived from an EMBL/GenBank/DDBJ whole genome shotgun (WGS) entry which is preliminary data.</text>
</comment>
<dbReference type="InterPro" id="IPR035986">
    <property type="entry name" value="PKD_dom_sf"/>
</dbReference>
<dbReference type="Gene3D" id="3.40.33.10">
    <property type="entry name" value="CAP"/>
    <property type="match status" value="1"/>
</dbReference>
<dbReference type="InterPro" id="IPR013783">
    <property type="entry name" value="Ig-like_fold"/>
</dbReference>
<dbReference type="SUPFAM" id="SSF49299">
    <property type="entry name" value="PKD domain"/>
    <property type="match status" value="1"/>
</dbReference>
<dbReference type="CDD" id="cd05379">
    <property type="entry name" value="CAP_bacterial"/>
    <property type="match status" value="1"/>
</dbReference>
<dbReference type="CDD" id="cd00146">
    <property type="entry name" value="PKD"/>
    <property type="match status" value="1"/>
</dbReference>
<proteinExistence type="predicted"/>
<dbReference type="PANTHER" id="PTHR31157">
    <property type="entry name" value="SCP DOMAIN-CONTAINING PROTEIN"/>
    <property type="match status" value="1"/>
</dbReference>
<name>A0ABQ2D1E9_9DEIO</name>
<sequence length="331" mass="35778">MLNRLMCLGLMCLGGMASALQTRISYQTVGANLAPAQVQFNLTAEGGFPAGTRFAWDFGDGTTSTEASPRHTYYKPGTYKASVKVDIPGMRTARFDLNVKITGEQEKAAFVILFALDNTAELVNLSHVYTPNPQASWVINGKTLQGNRILLKAGSAGATGKEKLQFSIDSSKGKISSSTEFKLGQFTGNLPFEAAVLVLTNDLRIKGWNCDTQDFTGTPRSLLRKNATLDRAALAQSVGMAANLYFDHKSPRDGSAPLDRAIAAGYSAQSVGENIAKGFKTPEAVVDGWAHSHGHCVNMMGNFEELGVGYVETQDKQNNNYWTQVFGVPFK</sequence>
<dbReference type="EMBL" id="BMOD01000011">
    <property type="protein sequence ID" value="GGJ41389.1"/>
    <property type="molecule type" value="Genomic_DNA"/>
</dbReference>
<dbReference type="InterPro" id="IPR000601">
    <property type="entry name" value="PKD_dom"/>
</dbReference>
<dbReference type="Pfam" id="PF00188">
    <property type="entry name" value="CAP"/>
    <property type="match status" value="1"/>
</dbReference>
<dbReference type="PANTHER" id="PTHR31157:SF1">
    <property type="entry name" value="SCP DOMAIN-CONTAINING PROTEIN"/>
    <property type="match status" value="1"/>
</dbReference>
<feature type="chain" id="PRO_5045983320" description="PKD domain-containing protein" evidence="1">
    <location>
        <begin position="20"/>
        <end position="331"/>
    </location>
</feature>
<keyword evidence="4" id="KW-1185">Reference proteome</keyword>
<dbReference type="InterPro" id="IPR035940">
    <property type="entry name" value="CAP_sf"/>
</dbReference>
<dbReference type="Pfam" id="PF18911">
    <property type="entry name" value="PKD_4"/>
    <property type="match status" value="1"/>
</dbReference>
<accession>A0ABQ2D1E9</accession>
<dbReference type="Proteomes" id="UP000632222">
    <property type="component" value="Unassembled WGS sequence"/>
</dbReference>
<evidence type="ECO:0000313" key="4">
    <source>
        <dbReference type="Proteomes" id="UP000632222"/>
    </source>
</evidence>
<evidence type="ECO:0000256" key="1">
    <source>
        <dbReference type="SAM" id="SignalP"/>
    </source>
</evidence>
<dbReference type="SUPFAM" id="SSF55797">
    <property type="entry name" value="PR-1-like"/>
    <property type="match status" value="1"/>
</dbReference>
<evidence type="ECO:0000313" key="3">
    <source>
        <dbReference type="EMBL" id="GGJ41389.1"/>
    </source>
</evidence>
<dbReference type="Gene3D" id="2.60.40.10">
    <property type="entry name" value="Immunoglobulins"/>
    <property type="match status" value="1"/>
</dbReference>
<feature type="domain" description="PKD" evidence="2">
    <location>
        <begin position="47"/>
        <end position="85"/>
    </location>
</feature>
<gene>
    <name evidence="3" type="ORF">GCM10008938_29340</name>
</gene>
<organism evidence="3 4">
    <name type="scientific">Deinococcus roseus</name>
    <dbReference type="NCBI Taxonomy" id="392414"/>
    <lineage>
        <taxon>Bacteria</taxon>
        <taxon>Thermotogati</taxon>
        <taxon>Deinococcota</taxon>
        <taxon>Deinococci</taxon>
        <taxon>Deinococcales</taxon>
        <taxon>Deinococcaceae</taxon>
        <taxon>Deinococcus</taxon>
    </lineage>
</organism>